<organism evidence="9 10">
    <name type="scientific">Actinomadura rayongensis</name>
    <dbReference type="NCBI Taxonomy" id="1429076"/>
    <lineage>
        <taxon>Bacteria</taxon>
        <taxon>Bacillati</taxon>
        <taxon>Actinomycetota</taxon>
        <taxon>Actinomycetes</taxon>
        <taxon>Streptosporangiales</taxon>
        <taxon>Thermomonosporaceae</taxon>
        <taxon>Actinomadura</taxon>
    </lineage>
</organism>
<evidence type="ECO:0000313" key="9">
    <source>
        <dbReference type="EMBL" id="MXQ65643.1"/>
    </source>
</evidence>
<feature type="region of interest" description="Disordered" evidence="7">
    <location>
        <begin position="4071"/>
        <end position="4111"/>
    </location>
</feature>
<feature type="region of interest" description="Disordered" evidence="7">
    <location>
        <begin position="3066"/>
        <end position="3099"/>
    </location>
</feature>
<evidence type="ECO:0000256" key="6">
    <source>
        <dbReference type="SAM" id="Coils"/>
    </source>
</evidence>
<feature type="binding site" evidence="5">
    <location>
        <begin position="2454"/>
        <end position="2461"/>
    </location>
    <ligand>
        <name>ATP</name>
        <dbReference type="ChEBI" id="CHEBI:30616"/>
    </ligand>
</feature>
<evidence type="ECO:0000256" key="3">
    <source>
        <dbReference type="ARBA" id="ARBA00022806"/>
    </source>
</evidence>
<dbReference type="InterPro" id="IPR052933">
    <property type="entry name" value="DNA_Protect_Modify"/>
</dbReference>
<dbReference type="InterPro" id="IPR001650">
    <property type="entry name" value="Helicase_C-like"/>
</dbReference>
<name>A0A6I4W8Z1_9ACTN</name>
<keyword evidence="4 5" id="KW-0067">ATP-binding</keyword>
<feature type="region of interest" description="Disordered" evidence="7">
    <location>
        <begin position="3980"/>
        <end position="4014"/>
    </location>
</feature>
<dbReference type="EMBL" id="WUTW01000002">
    <property type="protein sequence ID" value="MXQ65643.1"/>
    <property type="molecule type" value="Genomic_DNA"/>
</dbReference>
<dbReference type="PROSITE" id="PS51198">
    <property type="entry name" value="UVRD_HELICASE_ATP_BIND"/>
    <property type="match status" value="1"/>
</dbReference>
<dbReference type="GO" id="GO:0004386">
    <property type="term" value="F:helicase activity"/>
    <property type="evidence" value="ECO:0007669"/>
    <property type="project" value="UniProtKB-UniRule"/>
</dbReference>
<comment type="caution">
    <text evidence="9">The sequence shown here is derived from an EMBL/GenBank/DDBJ whole genome shotgun (WGS) entry which is preliminary data.</text>
</comment>
<dbReference type="OrthoDB" id="9814088at2"/>
<sequence length="4458" mass="485963">MNSRFRPGGQDDLAPSGPKIRIRANIATIETVRALQAEGRPATADEQAVLARWSSWGAVPNIFDEDAADLAPERAKLRDLLTDDEWYAAVATTRSAHYTDASLVQPIWEALRKLGFERGRVLEPGCGSGNFIGFAPEGANVTGIELDPLTAKVAAALYPDATVRSESFVDTRLPEGYFDLVVGNVPFDEISPTDPIHNPLGLSLHNYFITKSLNLVRPGGLVAVLTSRYTLDAKGRPNRARAEIAAMADLVGAVRLPEGAHQRAAGTDVVTDLLLLRRREPGREPGGADFAELSSVDARGGPYAVVNSYFARNPRMVLGEHAITSGPFGSRQTVEPTAGTDLPAALTDALDLIVAEANQHGLRMSGVNDRQRAEVDGKAERMREARARFGSDMARFEGTILDNGDGTFSALHGGEIVAHPCPSTQVAELRALIGLRDAYVALIETETAATEHGHGEDQLDSLRATLNQRYDAYTTRFGLLNRVTVNKSGHKSRPGQGGFKHDPYAAGVYALEDFDFETGVGRKASIFTERGISPRIAPTSADTPEDAIAICLGEHGEVRLETIARLLGSADLEQTRRALGELVYDEPGTSRLVPAAEYLSGDVRGKLAEAEVAVLSDQDGRKYQANVAALREVLPEDRTPGEIDVRFGAPWISPKHYEEFLQEILNTPRVTVTRSVASNWKIEAPPGVRDSKAATEVYGTGYRDAINIAQRMLRGSALLVSPGTGEPGETPQMKRARRRAAARATEEVQTKADELNRQFVDWLWRDGSRTVELLRVYNKRFNSHVVREYDGSYLRLPGLSDRYTLRPHQLAAVARALTEPGAVFDHEVGFGKTLELIVTAMEMRRLGIARKPCIVVPNQVLAQFRADFLKAYPNARVLAGAEEDFKTPELRKRFVSRIANGDWDAVILSESVFERIPMSARGQERYIRDQTQDVREAIGRAAADGANRRFIKQMQGELDRLTERLKKAMVKASDSGIAWEQTGIDGILKDEFHRNSNLYTPTHNQELRLNASSRASDLEMKHHHTRRVYSPRALVGASGTPVPNSMVQSYVALRLYRPDLLEHQGVKDFDSFRGQYMRSETAVEVSVTGTVRVKERISSFDNRHDFARLWQTMADVKTSDDIKLDVPPLIGGGPETVIVPASDADRAFMASLDARMDQIQLGEVEPDEDNPLLVTNHGRMYALDPRMMDLPFGPPGTNKTELAADRIHGIYQEHQNAVYKDLVTGEPLPVPGALQLVFADLGTPSPEARRDGKFIVYEALRDELVERGIPRERIRFIQDCKTSREKEELFKDCRSGKVSVIMGSTDSLGTGVNIQYFAVATHHLDGHWKPAGIGQRNGRVPRQGNQNTEGVRELRYIKEYSVDAYMWQTVQRKLRSLLQLRTGRDVGEDVETDLEKDYLTANELKAIASGNPLLMEKTAVDEKVRKLEASQTSWQRTRAHLSHVVSTADANLAAARRKVEAVETAIAQRIDTKGDAFRMRMRNGNTATTRNDAAEALRRQLAELRSQTRNRRETASPITTMGVLGGLTVTAVLDLRQDTAAFTIADLPDSKVFIGDLLDLLRAEKPPHGLIQRLENQLARLNEIHAAVSEQVDRLIIDVERAKDGLEKPFDQAAELSQARAEQGRLQAAIDNEAGAGTETYVPDESADVDPTDSAFADALAMTRTTQADHVTAGTNDDASDLIRSTIGDASPNVGAPAMPPPAAEPTGADENDRQGETAASTTPAQTTTEPSGPAPARDVPSTSPEVELPTGSPYRNMRALKQQMRTVVQVGNALGRVPAWKTAMASPPDRHRREKSLDRAHQRIKNMVATLEASAAAGDELCEAATDLVGQAQLIRDAPSTHGPVLAMVTELARVSSHFAADLQATRNTPRVWASIFPGAAPESTARTANASEPAQAPASPGQGTTEEADVSALESPSGSTQDAPESSNAPSADQQRPMTEMEESVASPVEPSLVIEHHHSGTLVKGTERGDRALIDLLKGHGFRWSGNIEAWYLRRGTSYDRRDRVVRELSGDLERAGRAFRLDAAAPPSASPTVEISPTVPYNNHIGVYADVSSVVSSYVRFAKTPAGKRLLGATGDARRPDAEELRIASMEAPGASRLKGLPIDAVAARHVRLAKAARTLADNLEAERYRAPAMREHLSALAQAAETLAGRLLATARDDRWESLFHEGSRAAMQGASAEQSAAAKPTSQPAPDTPTEIGDGPAAATSKSAPAAREQDPAAATDPDWQEKAQQRWVQLLSYSIRGDLRGLRGAHQADQQRFRMVWDESWRTAATLESLGEMWVVSASWAMGDEPGAQRAARRIQQEIQDRFGRRLDVQVRDSRLAEDLAAPLTGGVAAPAGVWSQKIKIRDDLVRPQVTGTEFQGDPPQIREALKANRFRWQKGAGGAEGHWEYGGAPANRAKAVAALRAVLAELDELAASETAKGKFPPTLQQKAIIDHIVSGKELRVLALAGTGKTSTMVAVAEALPGKKITYIAFNRTIADEARGKFRKGVTVVTSHGLAFRGLRAEGTYTDKLQHVRKGASSDADVARILGIQELKVGGGNPDDPLITYSPRELARWAMSTVKAFRESAATAIGPEHLPKGLLDRAPVGQRVLSYAQAAWADITNPGNAALLVPKRDGDRPAAIRFGDDDYLKIYALSRPKIDADLIIFDEAQDINPITAALVQSQSAQTVVVGDSHQSIYGFRGAVDAISTWPAPALPITKSWRFGPAVAELGNMFLRHLNADLVLEGNPDLDSRIVNEHNRPRTDAVLCRTNFGAINAIDAGLSAGRRVALAGGGNELIDVAKAAQTLKEGGRTRHPDFEQFETWQDVLDHVEQHPEDKGLATFVALIERKSPEGLLRLLGELIPEDAQDAAGDTKLVVSTAHKAKGREWPNVVIADDFRGPQTVTDEDGNETTVLPEPEELRLSYVTVTRAQNSLDLGSLAWIKDHPAQPQQPEPHVGTAADIDAVVEQAEHDSPEDEPEPVVTTEAPATTETVPAEVTPDAEKSFEYPELVIEHHADATIIHRVYEDAQLHTWLGNQGFSPLPDDPTCWDMPSRYTIGTRGRRLGVLLRLLTNNGRPASTIDHPYEPPSSDPETTPAKPADLPEAEYGRSSKPYQPVFQIHPFTHPSEIPAGFTSGALTVTSDQLFTVLLRLKGTVKYTPGRAVARWGLGDAAFAAVALTAQEARQAEISSEPEIPGERGDYLDESTIAAVQYLTARALDDASLLFAASQTTLPDFTYRVVGRWLLRQTQLDPSLPEVFKNHFSTRMKDQLDIMELVGFRVHETARLAEAPIPAADQEPMTAVEQAEDEVMRRLSEAGIDFTARHHAKNGPSLTVRHDGGIFLLTPAEAASRFLGATPAPDGEPDALFSLSPTPETPAEAPLLSVTPLRTADIARALRLMEPRLHRRLAANALGTNEQVERSSGTTASGGLSVSRDPKGVEIRIHERPETRSGRLTWKKVAAWLRPGVDPDTYRLLEAAALGESRFYRETGFAVIGERELSRAAERELMAIGATVRDSMISAAASFHETGRAVSKVQPTELAVLAQRVSDLVSVLPPQDERILPKPATDLVAGDVILLPRTERLLIVTGVEVRDGAVEVSGHHHDAVRQTVHVHHYEPGSDAPVLTLPGSLKELIQSEQSVGTPQDKIPGNTAPKRQTESIEAQELPTPAAPPEQDSEEAETVSGPSPEPLRPEDIARGLAELSIGDVVLLCAMASRTKASSRINRGGSLRGNLQVDWDRKGLTIEVYGRPAHREGKLTWKQAADWLRPGLHPERFQLLRDAYTADRRFVIAAGFDVLGQEDLRKQAEQELFGIAQKTKSAVLAEARAFHETGRVPDDEIVRDEVAEPEQRIRDLVSVLPPVGEHLLRKPVAELTAGDVVELPNWQGRPLIVTDVERLDGVARVSGYYPADRVPELRTYDYPEEGNAALFVLPGSLKQVMGVEPTQASEPEELFEEDRQRQYLDDYQNSLPPRNAEAEAAYSKWAAMDAEAEADEAQQDSNDGTDADAPLEEIDTPPAGEQPAADAAFGDLATVLNEISEDAALERDPDPEPVSGNAPPAVEASWEALNEVYWWNDGSQPTHGTYFDSPPPADITDGSTEQPTEPSEQAEREAQPAPDGLDELAPEMEEVAKLESWYRDTPQWQHIRQVWKATQTFFNAVKDAAKGYWKQVRADARSRGCLSIVAARAARSIAGAAGSLARLLEWAGQRDSRPWRATRRLHRSSADFADQLMGYLPAGRTLRSLQSVHTALSELRERSIAPLAFLGFPGRELNKVDQAITDLNGTSLGALGDHPALHTINTLWTKTRHTANVLSNSGKTLLADAQVLGHATAVWVRVCEIVSDGASGMLKRTDPGERDTLRWNALRVLRHAAEQYIAQARGELPFGTRVPLGTFDPPAPTVSPKIAPDPNDVKVAGAVDADLSEARMAVGFLAQMDARQLLQTKGAGASDVVRPLAQTVEAVEQVDR</sequence>
<feature type="compositionally biased region" description="Polar residues" evidence="7">
    <location>
        <begin position="1916"/>
        <end position="1939"/>
    </location>
</feature>
<accession>A0A6I4W8Z1</accession>
<dbReference type="SUPFAM" id="SSF52540">
    <property type="entry name" value="P-loop containing nucleoside triphosphate hydrolases"/>
    <property type="match status" value="3"/>
</dbReference>
<dbReference type="PRINTS" id="PR00507">
    <property type="entry name" value="N12N6MTFRASE"/>
</dbReference>
<dbReference type="SUPFAM" id="SSF53335">
    <property type="entry name" value="S-adenosyl-L-methionine-dependent methyltransferases"/>
    <property type="match status" value="1"/>
</dbReference>
<feature type="region of interest" description="Disordered" evidence="7">
    <location>
        <begin position="3629"/>
        <end position="3685"/>
    </location>
</feature>
<feature type="coiled-coil region" evidence="6">
    <location>
        <begin position="1487"/>
        <end position="1514"/>
    </location>
</feature>
<dbReference type="PANTHER" id="PTHR41313:SF1">
    <property type="entry name" value="DNA METHYLASE ADENINE-SPECIFIC DOMAIN-CONTAINING PROTEIN"/>
    <property type="match status" value="1"/>
</dbReference>
<evidence type="ECO:0000256" key="5">
    <source>
        <dbReference type="PROSITE-ProRule" id="PRU00560"/>
    </source>
</evidence>
<feature type="compositionally biased region" description="Polar residues" evidence="7">
    <location>
        <begin position="3406"/>
        <end position="3422"/>
    </location>
</feature>
<keyword evidence="6" id="KW-0175">Coiled coil</keyword>
<feature type="compositionally biased region" description="Polar residues" evidence="7">
    <location>
        <begin position="4087"/>
        <end position="4097"/>
    </location>
</feature>
<dbReference type="Gene3D" id="3.40.50.150">
    <property type="entry name" value="Vaccinia Virus protein VP39"/>
    <property type="match status" value="1"/>
</dbReference>
<feature type="region of interest" description="Disordered" evidence="7">
    <location>
        <begin position="3406"/>
        <end position="3426"/>
    </location>
</feature>
<protein>
    <submittedName>
        <fullName evidence="9">AAA family ATPase</fullName>
    </submittedName>
</protein>
<dbReference type="PANTHER" id="PTHR41313">
    <property type="entry name" value="ADENINE-SPECIFIC METHYLTRANSFERASE"/>
    <property type="match status" value="1"/>
</dbReference>
<dbReference type="RefSeq" id="WP_161103712.1">
    <property type="nucleotide sequence ID" value="NZ_JBHLYI010000006.1"/>
</dbReference>
<evidence type="ECO:0000256" key="2">
    <source>
        <dbReference type="ARBA" id="ARBA00022801"/>
    </source>
</evidence>
<dbReference type="Proteomes" id="UP000431901">
    <property type="component" value="Unassembled WGS sequence"/>
</dbReference>
<evidence type="ECO:0000256" key="4">
    <source>
        <dbReference type="ARBA" id="ARBA00022840"/>
    </source>
</evidence>
<dbReference type="InterPro" id="IPR014017">
    <property type="entry name" value="DNA_helicase_UvrD-like_C"/>
</dbReference>
<evidence type="ECO:0000259" key="8">
    <source>
        <dbReference type="PROSITE" id="PS51198"/>
    </source>
</evidence>
<keyword evidence="10" id="KW-1185">Reference proteome</keyword>
<gene>
    <name evidence="9" type="ORF">GQ466_16560</name>
</gene>
<dbReference type="GO" id="GO:0005524">
    <property type="term" value="F:ATP binding"/>
    <property type="evidence" value="ECO:0007669"/>
    <property type="project" value="UniProtKB-UniRule"/>
</dbReference>
<dbReference type="Pfam" id="PF13245">
    <property type="entry name" value="AAA_19"/>
    <property type="match status" value="1"/>
</dbReference>
<keyword evidence="1 5" id="KW-0547">Nucleotide-binding</keyword>
<dbReference type="InterPro" id="IPR029063">
    <property type="entry name" value="SAM-dependent_MTases_sf"/>
</dbReference>
<dbReference type="InterPro" id="IPR014016">
    <property type="entry name" value="UvrD-like_ATP-bd"/>
</dbReference>
<dbReference type="InterPro" id="IPR027417">
    <property type="entry name" value="P-loop_NTPase"/>
</dbReference>
<feature type="region of interest" description="Disordered" evidence="7">
    <location>
        <begin position="2174"/>
        <end position="2232"/>
    </location>
</feature>
<keyword evidence="2 5" id="KW-0378">Hydrolase</keyword>
<feature type="compositionally biased region" description="Low complexity" evidence="7">
    <location>
        <begin position="1717"/>
        <end position="1732"/>
    </location>
</feature>
<evidence type="ECO:0000313" key="10">
    <source>
        <dbReference type="Proteomes" id="UP000431901"/>
    </source>
</evidence>
<proteinExistence type="predicted"/>
<feature type="region of interest" description="Disordered" evidence="7">
    <location>
        <begin position="1668"/>
        <end position="1753"/>
    </location>
</feature>
<dbReference type="Pfam" id="PF00271">
    <property type="entry name" value="Helicase_C"/>
    <property type="match status" value="1"/>
</dbReference>
<feature type="compositionally biased region" description="Polar residues" evidence="7">
    <location>
        <begin position="1668"/>
        <end position="1677"/>
    </location>
</feature>
<dbReference type="Gene3D" id="1.10.486.10">
    <property type="entry name" value="PCRA, domain 4"/>
    <property type="match status" value="1"/>
</dbReference>
<feature type="compositionally biased region" description="Low complexity" evidence="7">
    <location>
        <begin position="2206"/>
        <end position="2225"/>
    </location>
</feature>
<feature type="compositionally biased region" description="Acidic residues" evidence="7">
    <location>
        <begin position="3980"/>
        <end position="4005"/>
    </location>
</feature>
<reference evidence="9 10" key="1">
    <citation type="submission" date="2019-12" db="EMBL/GenBank/DDBJ databases">
        <title>Nocardia macrotermitis sp. nov. and Nocardia aurantia sp. nov., isolated from the gut of the fungus growing-termite Macrotermes natalensis.</title>
        <authorList>
            <person name="Christine B."/>
            <person name="Rene B."/>
        </authorList>
    </citation>
    <scope>NUCLEOTIDE SEQUENCE [LARGE SCALE GENOMIC DNA]</scope>
    <source>
        <strain evidence="9 10">DSM 102126</strain>
    </source>
</reference>
<evidence type="ECO:0000256" key="1">
    <source>
        <dbReference type="ARBA" id="ARBA00022741"/>
    </source>
</evidence>
<evidence type="ECO:0000256" key="7">
    <source>
        <dbReference type="SAM" id="MobiDB-lite"/>
    </source>
</evidence>
<dbReference type="GO" id="GO:0016787">
    <property type="term" value="F:hydrolase activity"/>
    <property type="evidence" value="ECO:0007669"/>
    <property type="project" value="UniProtKB-UniRule"/>
</dbReference>
<dbReference type="CDD" id="cd02440">
    <property type="entry name" value="AdoMet_MTases"/>
    <property type="match status" value="1"/>
</dbReference>
<dbReference type="Pfam" id="PF13361">
    <property type="entry name" value="UvrD_C"/>
    <property type="match status" value="1"/>
</dbReference>
<feature type="region of interest" description="Disordered" evidence="7">
    <location>
        <begin position="1885"/>
        <end position="1951"/>
    </location>
</feature>
<feature type="domain" description="UvrD-like helicase ATP-binding" evidence="8">
    <location>
        <begin position="2433"/>
        <end position="2753"/>
    </location>
</feature>
<dbReference type="Gene3D" id="3.40.50.300">
    <property type="entry name" value="P-loop containing nucleotide triphosphate hydrolases"/>
    <property type="match status" value="4"/>
</dbReference>
<keyword evidence="3 5" id="KW-0347">Helicase</keyword>